<feature type="transmembrane region" description="Helical" evidence="2">
    <location>
        <begin position="118"/>
        <end position="137"/>
    </location>
</feature>
<protein>
    <submittedName>
        <fullName evidence="3">Uncharacterized protein</fullName>
    </submittedName>
</protein>
<keyword evidence="4" id="KW-1185">Reference proteome</keyword>
<accession>A0A1A9B331</accession>
<dbReference type="Proteomes" id="UP000199558">
    <property type="component" value="Unassembled WGS sequence"/>
</dbReference>
<dbReference type="AlphaFoldDB" id="A0A1A9B331"/>
<feature type="compositionally biased region" description="Polar residues" evidence="1">
    <location>
        <begin position="1"/>
        <end position="10"/>
    </location>
</feature>
<proteinExistence type="predicted"/>
<evidence type="ECO:0000256" key="1">
    <source>
        <dbReference type="SAM" id="MobiDB-lite"/>
    </source>
</evidence>
<sequence>MLGRRTTTVNIPEPPYRRRDDPYGSAYRENRGAVPDSVGVELGKAGSMDDRLAVLLPVAAVWLAAGLVAEGLPRLDRARALRRRTGWLSALVLTGLALTAAVLTAGLQSAGDTAVDRAAAGLAVAAVPAAVVAACTVRRVRRVRAGAGAFAAAPGIPAPHGLRAAAAHPLIALPLQATALAVLVAVLPAAGVDLFAAPGLAGPAITVAVLAVSAIGVRHALRHNRLAERALPPARAAAVSARPAGALHV</sequence>
<dbReference type="STRING" id="946078.GA0070622_0393"/>
<feature type="transmembrane region" description="Helical" evidence="2">
    <location>
        <begin position="170"/>
        <end position="189"/>
    </location>
</feature>
<evidence type="ECO:0000313" key="4">
    <source>
        <dbReference type="Proteomes" id="UP000199558"/>
    </source>
</evidence>
<organism evidence="3 4">
    <name type="scientific">Micromonospora sediminicola</name>
    <dbReference type="NCBI Taxonomy" id="946078"/>
    <lineage>
        <taxon>Bacteria</taxon>
        <taxon>Bacillati</taxon>
        <taxon>Actinomycetota</taxon>
        <taxon>Actinomycetes</taxon>
        <taxon>Micromonosporales</taxon>
        <taxon>Micromonosporaceae</taxon>
        <taxon>Micromonospora</taxon>
    </lineage>
</organism>
<reference evidence="4" key="1">
    <citation type="submission" date="2016-06" db="EMBL/GenBank/DDBJ databases">
        <authorList>
            <person name="Varghese N."/>
            <person name="Submissions Spin"/>
        </authorList>
    </citation>
    <scope>NUCLEOTIDE SEQUENCE [LARGE SCALE GENOMIC DNA]</scope>
    <source>
        <strain evidence="4">DSM 45794</strain>
    </source>
</reference>
<feature type="transmembrane region" description="Helical" evidence="2">
    <location>
        <begin position="85"/>
        <end position="106"/>
    </location>
</feature>
<dbReference type="EMBL" id="FLRH01000003">
    <property type="protein sequence ID" value="SBT63441.1"/>
    <property type="molecule type" value="Genomic_DNA"/>
</dbReference>
<feature type="transmembrane region" description="Helical" evidence="2">
    <location>
        <begin position="195"/>
        <end position="217"/>
    </location>
</feature>
<evidence type="ECO:0000256" key="2">
    <source>
        <dbReference type="SAM" id="Phobius"/>
    </source>
</evidence>
<evidence type="ECO:0000313" key="3">
    <source>
        <dbReference type="EMBL" id="SBT63441.1"/>
    </source>
</evidence>
<feature type="region of interest" description="Disordered" evidence="1">
    <location>
        <begin position="1"/>
        <end position="28"/>
    </location>
</feature>
<keyword evidence="2" id="KW-0812">Transmembrane</keyword>
<keyword evidence="2" id="KW-1133">Transmembrane helix</keyword>
<keyword evidence="2" id="KW-0472">Membrane</keyword>
<name>A0A1A9B331_9ACTN</name>
<gene>
    <name evidence="3" type="ORF">GA0070622_0393</name>
</gene>